<dbReference type="eggNOG" id="ENOG502S60G">
    <property type="taxonomic scope" value="Eukaryota"/>
</dbReference>
<feature type="domain" description="C2H2-type" evidence="3">
    <location>
        <begin position="467"/>
        <end position="494"/>
    </location>
</feature>
<feature type="domain" description="C2H2-type" evidence="3">
    <location>
        <begin position="361"/>
        <end position="388"/>
    </location>
</feature>
<dbReference type="PANTHER" id="PTHR23225:SF2">
    <property type="entry name" value="AT09679P-RELATED"/>
    <property type="match status" value="1"/>
</dbReference>
<evidence type="ECO:0000313" key="5">
    <source>
        <dbReference type="Proteomes" id="UP000016922"/>
    </source>
</evidence>
<feature type="domain" description="C2H2-type" evidence="3">
    <location>
        <begin position="333"/>
        <end position="357"/>
    </location>
</feature>
<gene>
    <name evidence="4" type="ORF">GLAREA_04360</name>
</gene>
<keyword evidence="5" id="KW-1185">Reference proteome</keyword>
<feature type="compositionally biased region" description="Acidic residues" evidence="2">
    <location>
        <begin position="273"/>
        <end position="285"/>
    </location>
</feature>
<evidence type="ECO:0000313" key="4">
    <source>
        <dbReference type="EMBL" id="EPE27569.1"/>
    </source>
</evidence>
<dbReference type="InterPro" id="IPR013087">
    <property type="entry name" value="Znf_C2H2_type"/>
</dbReference>
<feature type="compositionally biased region" description="Polar residues" evidence="2">
    <location>
        <begin position="123"/>
        <end position="136"/>
    </location>
</feature>
<dbReference type="EMBL" id="KE145369">
    <property type="protein sequence ID" value="EPE27569.1"/>
    <property type="molecule type" value="Genomic_DNA"/>
</dbReference>
<organism evidence="4 5">
    <name type="scientific">Glarea lozoyensis (strain ATCC 20868 / MF5171)</name>
    <dbReference type="NCBI Taxonomy" id="1116229"/>
    <lineage>
        <taxon>Eukaryota</taxon>
        <taxon>Fungi</taxon>
        <taxon>Dikarya</taxon>
        <taxon>Ascomycota</taxon>
        <taxon>Pezizomycotina</taxon>
        <taxon>Leotiomycetes</taxon>
        <taxon>Helotiales</taxon>
        <taxon>Helotiaceae</taxon>
        <taxon>Glarea</taxon>
    </lineage>
</organism>
<dbReference type="SMART" id="SM00355">
    <property type="entry name" value="ZnF_C2H2"/>
    <property type="match status" value="4"/>
</dbReference>
<evidence type="ECO:0000256" key="1">
    <source>
        <dbReference type="SAM" id="Coils"/>
    </source>
</evidence>
<feature type="region of interest" description="Disordered" evidence="2">
    <location>
        <begin position="273"/>
        <end position="323"/>
    </location>
</feature>
<feature type="region of interest" description="Disordered" evidence="2">
    <location>
        <begin position="105"/>
        <end position="139"/>
    </location>
</feature>
<evidence type="ECO:0000256" key="2">
    <source>
        <dbReference type="SAM" id="MobiDB-lite"/>
    </source>
</evidence>
<evidence type="ECO:0000259" key="3">
    <source>
        <dbReference type="SMART" id="SM00355"/>
    </source>
</evidence>
<dbReference type="GeneID" id="19463415"/>
<dbReference type="GO" id="GO:0003700">
    <property type="term" value="F:DNA-binding transcription factor activity"/>
    <property type="evidence" value="ECO:0007669"/>
    <property type="project" value="InterPro"/>
</dbReference>
<name>S3CR32_GLAL2</name>
<reference evidence="4 5" key="1">
    <citation type="journal article" date="2013" name="BMC Genomics">
        <title>Genomics-driven discovery of the pneumocandin biosynthetic gene cluster in the fungus Glarea lozoyensis.</title>
        <authorList>
            <person name="Chen L."/>
            <person name="Yue Q."/>
            <person name="Zhang X."/>
            <person name="Xiang M."/>
            <person name="Wang C."/>
            <person name="Li S."/>
            <person name="Che Y."/>
            <person name="Ortiz-Lopez F.J."/>
            <person name="Bills G.F."/>
            <person name="Liu X."/>
            <person name="An Z."/>
        </authorList>
    </citation>
    <scope>NUCLEOTIDE SEQUENCE [LARGE SCALE GENOMIC DNA]</scope>
    <source>
        <strain evidence="5">ATCC 20868 / MF5171</strain>
    </source>
</reference>
<proteinExistence type="predicted"/>
<protein>
    <recommendedName>
        <fullName evidence="3">C2H2-type domain-containing protein</fullName>
    </recommendedName>
</protein>
<feature type="domain" description="C2H2-type" evidence="3">
    <location>
        <begin position="394"/>
        <end position="429"/>
    </location>
</feature>
<sequence length="557" mass="62742">MPYNITRASACHGPPFFEDSQFYSQETASIIQTAWNENIDPLLQSSPTSRKGSNEDITMTLQHQNPSLERFLMHNENHFLYDTERMQHHPQGVPHALNRTVAPIASLPHTPGHRLSSPCPSHDPTSSCSSARTPGSDNEWEPQFSPIQYSRDEFYLPQATSFIGHGFPEWTGGNQQAFPQQNGFPCVQMSQIQGLPDLQPEEAMYETIDEAYNSIEVKNVYSVSDNQIMHLKHEHSIAYNYQIDEGIGASIKDEGSLPDVAPAHSHLDAMSEADADGELEEDTEVIPEPLSDTEYTPKRSRARKARSPRASPQYHPLKSGRIHKSSSKARGNVICKQCEHAPFKDTTALQRHITSSHTRAFICVFNFAGCGATFTSKNEWKRHVSSQHLNLTAWVCDIGTCGKNNSSGKSKPAEFNRKDLFTQHLRRMHTPFQVKRNKDKKNLEWEEKLKDLQKECLVMKREPPMQLACPLPGCGAYFEGQGTWDDRMEHVGKHLEKAAAGVGECVRQEDDALLVEWAAREGILMRKPGFSGWRLCVDNGNGKKDEDRDADGEEEFL</sequence>
<dbReference type="OrthoDB" id="5388486at2759"/>
<dbReference type="KEGG" id="glz:GLAREA_04360"/>
<dbReference type="PANTHER" id="PTHR23225">
    <property type="entry name" value="ZINC FINGER PROTEIN"/>
    <property type="match status" value="1"/>
</dbReference>
<dbReference type="HOGENOM" id="CLU_024592_1_0_1"/>
<dbReference type="OMA" id="RAFICVF"/>
<feature type="coiled-coil region" evidence="1">
    <location>
        <begin position="435"/>
        <end position="462"/>
    </location>
</feature>
<feature type="compositionally biased region" description="Basic residues" evidence="2">
    <location>
        <begin position="298"/>
        <end position="307"/>
    </location>
</feature>
<dbReference type="Proteomes" id="UP000016922">
    <property type="component" value="Unassembled WGS sequence"/>
</dbReference>
<dbReference type="RefSeq" id="XP_008084928.1">
    <property type="nucleotide sequence ID" value="XM_008086737.1"/>
</dbReference>
<dbReference type="Gene3D" id="3.30.160.60">
    <property type="entry name" value="Classic Zinc Finger"/>
    <property type="match status" value="1"/>
</dbReference>
<dbReference type="InterPro" id="IPR039970">
    <property type="entry name" value="TF_Grauzone"/>
</dbReference>
<dbReference type="AlphaFoldDB" id="S3CR32"/>
<keyword evidence="1" id="KW-0175">Coiled coil</keyword>
<accession>S3CR32</accession>